<dbReference type="EMBL" id="JAGPNK010000003">
    <property type="protein sequence ID" value="KAH7324281.1"/>
    <property type="molecule type" value="Genomic_DNA"/>
</dbReference>
<name>A0A8K0T185_9HYPO</name>
<dbReference type="Pfam" id="PF24476">
    <property type="entry name" value="DUF7580"/>
    <property type="match status" value="1"/>
</dbReference>
<gene>
    <name evidence="4" type="ORF">B0I35DRAFT_475541</name>
</gene>
<evidence type="ECO:0000313" key="4">
    <source>
        <dbReference type="EMBL" id="KAH7324281.1"/>
    </source>
</evidence>
<organism evidence="4 5">
    <name type="scientific">Stachybotrys elegans</name>
    <dbReference type="NCBI Taxonomy" id="80388"/>
    <lineage>
        <taxon>Eukaryota</taxon>
        <taxon>Fungi</taxon>
        <taxon>Dikarya</taxon>
        <taxon>Ascomycota</taxon>
        <taxon>Pezizomycotina</taxon>
        <taxon>Sordariomycetes</taxon>
        <taxon>Hypocreomycetidae</taxon>
        <taxon>Hypocreales</taxon>
        <taxon>Stachybotryaceae</taxon>
        <taxon>Stachybotrys</taxon>
    </lineage>
</organism>
<comment type="caution">
    <text evidence="4">The sequence shown here is derived from an EMBL/GenBank/DDBJ whole genome shotgun (WGS) entry which is preliminary data.</text>
</comment>
<feature type="domain" description="DUF7580" evidence="3">
    <location>
        <begin position="229"/>
        <end position="574"/>
    </location>
</feature>
<protein>
    <recommendedName>
        <fullName evidence="3">DUF7580 domain-containing protein</fullName>
    </recommendedName>
</protein>
<dbReference type="PANTHER" id="PTHR35186">
    <property type="entry name" value="ANK_REP_REGION DOMAIN-CONTAINING PROTEIN"/>
    <property type="match status" value="1"/>
</dbReference>
<dbReference type="AlphaFoldDB" id="A0A8K0T185"/>
<evidence type="ECO:0000256" key="1">
    <source>
        <dbReference type="SAM" id="Coils"/>
    </source>
</evidence>
<dbReference type="InterPro" id="IPR056002">
    <property type="entry name" value="DUF7580"/>
</dbReference>
<accession>A0A8K0T185</accession>
<evidence type="ECO:0000313" key="5">
    <source>
        <dbReference type="Proteomes" id="UP000813444"/>
    </source>
</evidence>
<evidence type="ECO:0000256" key="2">
    <source>
        <dbReference type="SAM" id="MobiDB-lite"/>
    </source>
</evidence>
<dbReference type="OrthoDB" id="3565018at2759"/>
<feature type="coiled-coil region" evidence="1">
    <location>
        <begin position="102"/>
        <end position="129"/>
    </location>
</feature>
<dbReference type="PANTHER" id="PTHR35186:SF4">
    <property type="entry name" value="PRION-INHIBITION AND PROPAGATION HELO DOMAIN-CONTAINING PROTEIN"/>
    <property type="match status" value="1"/>
</dbReference>
<feature type="region of interest" description="Disordered" evidence="2">
    <location>
        <begin position="136"/>
        <end position="157"/>
    </location>
</feature>
<reference evidence="4" key="1">
    <citation type="journal article" date="2021" name="Nat. Commun.">
        <title>Genetic determinants of endophytism in the Arabidopsis root mycobiome.</title>
        <authorList>
            <person name="Mesny F."/>
            <person name="Miyauchi S."/>
            <person name="Thiergart T."/>
            <person name="Pickel B."/>
            <person name="Atanasova L."/>
            <person name="Karlsson M."/>
            <person name="Huettel B."/>
            <person name="Barry K.W."/>
            <person name="Haridas S."/>
            <person name="Chen C."/>
            <person name="Bauer D."/>
            <person name="Andreopoulos W."/>
            <person name="Pangilinan J."/>
            <person name="LaButti K."/>
            <person name="Riley R."/>
            <person name="Lipzen A."/>
            <person name="Clum A."/>
            <person name="Drula E."/>
            <person name="Henrissat B."/>
            <person name="Kohler A."/>
            <person name="Grigoriev I.V."/>
            <person name="Martin F.M."/>
            <person name="Hacquard S."/>
        </authorList>
    </citation>
    <scope>NUCLEOTIDE SEQUENCE</scope>
    <source>
        <strain evidence="4">MPI-CAGE-CH-0235</strain>
    </source>
</reference>
<keyword evidence="1" id="KW-0175">Coiled coil</keyword>
<sequence>MSGLEIVGVVLGAFPLIIAGLEQWRDVAKVGGFFWQIRKEYTKCRRDVQFYELMYKRNLKELLLPAISDADHVSRLVNSPGGQDWADEQLQLQLKARLQESFDLYMDNIQRINETVEELRKELSFDKSAVQEKVATTPEVKKRRASVPESAPRSSRLSTAKSRINYEAFRVKFSFNESVRNELFDQLKECNTRLEQLLKTSDKMAALQHTEEPVPAKRTHSLEVIFKKAWKHSALLFSALQKAWQCPCRKHHVAHLRLEHRTMSDMRFELLLSSAPNAAKTAPEWLWKEIEYANLPGCAGSKGIWSAPSKSGQSDPVGSFEQSLEQSLVLTEAGRERQSSVSSIPSITITQEIVKKKVTFASSENADLNLEIDVMIDPSINLCRLLSENEDHCFGIVGYEDQTYHLHPFSQINPANTYKPISLDFILSEEFVGYMSRRQRYSIALLLASSVAQLRFTPWIKTNLTKHDVLFFPRETDDMGDIHYEPFIRQSFDTAKTRVRSSEAESCNFYSLGIILLELCFGRRLEDHPMRKKHPAGTGEEKMAFDLMVALKWSCSVRDEGGDDYAAAVKWCFTGANEDAGSWRGDVIDNVIRPLERCQEHFKAAATVV</sequence>
<evidence type="ECO:0000259" key="3">
    <source>
        <dbReference type="Pfam" id="PF24476"/>
    </source>
</evidence>
<proteinExistence type="predicted"/>
<keyword evidence="5" id="KW-1185">Reference proteome</keyword>
<dbReference type="Proteomes" id="UP000813444">
    <property type="component" value="Unassembled WGS sequence"/>
</dbReference>